<dbReference type="InterPro" id="IPR000297">
    <property type="entry name" value="PPIase_PpiC"/>
</dbReference>
<keyword evidence="2" id="KW-0413">Isomerase</keyword>
<evidence type="ECO:0000259" key="3">
    <source>
        <dbReference type="PROSITE" id="PS50198"/>
    </source>
</evidence>
<evidence type="ECO:0000256" key="2">
    <source>
        <dbReference type="PROSITE-ProRule" id="PRU00278"/>
    </source>
</evidence>
<proteinExistence type="predicted"/>
<organism evidence="4 5">
    <name type="scientific">Candidatus Fischerbacteria bacterium RBG_13_37_8</name>
    <dbReference type="NCBI Taxonomy" id="1817863"/>
    <lineage>
        <taxon>Bacteria</taxon>
        <taxon>Candidatus Fischeribacteriota</taxon>
    </lineage>
</organism>
<evidence type="ECO:0000313" key="4">
    <source>
        <dbReference type="EMBL" id="OGF68041.1"/>
    </source>
</evidence>
<dbReference type="SUPFAM" id="SSF54534">
    <property type="entry name" value="FKBP-like"/>
    <property type="match status" value="1"/>
</dbReference>
<dbReference type="PROSITE" id="PS50198">
    <property type="entry name" value="PPIC_PPIASE_2"/>
    <property type="match status" value="1"/>
</dbReference>
<dbReference type="Gene3D" id="1.10.4030.10">
    <property type="entry name" value="Porin chaperone SurA, peptide-binding domain"/>
    <property type="match status" value="1"/>
</dbReference>
<dbReference type="Proteomes" id="UP000178943">
    <property type="component" value="Unassembled WGS sequence"/>
</dbReference>
<comment type="caution">
    <text evidence="4">The sequence shown here is derived from an EMBL/GenBank/DDBJ whole genome shotgun (WGS) entry which is preliminary data.</text>
</comment>
<dbReference type="InterPro" id="IPR046357">
    <property type="entry name" value="PPIase_dom_sf"/>
</dbReference>
<dbReference type="InterPro" id="IPR027304">
    <property type="entry name" value="Trigger_fact/SurA_dom_sf"/>
</dbReference>
<protein>
    <recommendedName>
        <fullName evidence="3">PpiC domain-containing protein</fullName>
    </recommendedName>
</protein>
<feature type="domain" description="PpiC" evidence="3">
    <location>
        <begin position="172"/>
        <end position="269"/>
    </location>
</feature>
<evidence type="ECO:0000313" key="5">
    <source>
        <dbReference type="Proteomes" id="UP000178943"/>
    </source>
</evidence>
<dbReference type="AlphaFoldDB" id="A0A1F5VYC2"/>
<accession>A0A1F5VYC2</accession>
<dbReference type="Pfam" id="PF13616">
    <property type="entry name" value="Rotamase_3"/>
    <property type="match status" value="1"/>
</dbReference>
<name>A0A1F5VYC2_9BACT</name>
<dbReference type="SUPFAM" id="SSF109998">
    <property type="entry name" value="Triger factor/SurA peptide-binding domain-like"/>
    <property type="match status" value="1"/>
</dbReference>
<sequence length="324" mass="37611">MKNILICVIFSLLATAILYAEMLEAIVARVNDEVITLSEVRKIENDLMRSLSVKYTGEELVTKFSEAKKLIIERMIESILLLQKAKERGISVEDEVLNSLEQLKKENNIASDEELSNALKQEGITIEELKMQLRERTMQQKLIYFYLQGKVSITEQEMQQYYNEHIEDFTEPARFRISYIFISTADRTKEEALTITEDILDKLKAGTDFLQLATEYSEDASKEKGGDLGFLSKVEMNTLFAQSIDTMQVGQISELIESEDGYRIFKLTEKTEAQVNAYENVKNEIYQKIFEMRAEKYQDEFIKKLKEESYIQILYDPYKTNTSS</sequence>
<gene>
    <name evidence="4" type="ORF">A2Y62_00340</name>
</gene>
<reference evidence="4 5" key="1">
    <citation type="journal article" date="2016" name="Nat. Commun.">
        <title>Thousands of microbial genomes shed light on interconnected biogeochemical processes in an aquifer system.</title>
        <authorList>
            <person name="Anantharaman K."/>
            <person name="Brown C.T."/>
            <person name="Hug L.A."/>
            <person name="Sharon I."/>
            <person name="Castelle C.J."/>
            <person name="Probst A.J."/>
            <person name="Thomas B.C."/>
            <person name="Singh A."/>
            <person name="Wilkins M.J."/>
            <person name="Karaoz U."/>
            <person name="Brodie E.L."/>
            <person name="Williams K.H."/>
            <person name="Hubbard S.S."/>
            <person name="Banfield J.F."/>
        </authorList>
    </citation>
    <scope>NUCLEOTIDE SEQUENCE [LARGE SCALE GENOMIC DNA]</scope>
</reference>
<dbReference type="EMBL" id="MFGW01000029">
    <property type="protein sequence ID" value="OGF68041.1"/>
    <property type="molecule type" value="Genomic_DNA"/>
</dbReference>
<keyword evidence="2" id="KW-0697">Rotamase</keyword>
<dbReference type="InterPro" id="IPR050280">
    <property type="entry name" value="OMP_Chaperone_SurA"/>
</dbReference>
<dbReference type="PANTHER" id="PTHR47637">
    <property type="entry name" value="CHAPERONE SURA"/>
    <property type="match status" value="1"/>
</dbReference>
<dbReference type="Gene3D" id="3.10.50.40">
    <property type="match status" value="1"/>
</dbReference>
<dbReference type="STRING" id="1817863.A2Y62_00340"/>
<keyword evidence="1" id="KW-0732">Signal</keyword>
<evidence type="ECO:0000256" key="1">
    <source>
        <dbReference type="ARBA" id="ARBA00022729"/>
    </source>
</evidence>
<dbReference type="Pfam" id="PF13624">
    <property type="entry name" value="SurA_N_3"/>
    <property type="match status" value="1"/>
</dbReference>
<dbReference type="PANTHER" id="PTHR47637:SF1">
    <property type="entry name" value="CHAPERONE SURA"/>
    <property type="match status" value="1"/>
</dbReference>
<dbReference type="GO" id="GO:0003755">
    <property type="term" value="F:peptidyl-prolyl cis-trans isomerase activity"/>
    <property type="evidence" value="ECO:0007669"/>
    <property type="project" value="UniProtKB-KW"/>
</dbReference>